<organism evidence="1">
    <name type="scientific">marine metagenome</name>
    <dbReference type="NCBI Taxonomy" id="408172"/>
    <lineage>
        <taxon>unclassified sequences</taxon>
        <taxon>metagenomes</taxon>
        <taxon>ecological metagenomes</taxon>
    </lineage>
</organism>
<accession>A0A382IYP4</accession>
<proteinExistence type="predicted"/>
<reference evidence="1" key="1">
    <citation type="submission" date="2018-05" db="EMBL/GenBank/DDBJ databases">
        <authorList>
            <person name="Lanie J.A."/>
            <person name="Ng W.-L."/>
            <person name="Kazmierczak K.M."/>
            <person name="Andrzejewski T.M."/>
            <person name="Davidsen T.M."/>
            <person name="Wayne K.J."/>
            <person name="Tettelin H."/>
            <person name="Glass J.I."/>
            <person name="Rusch D."/>
            <person name="Podicherti R."/>
            <person name="Tsui H.-C.T."/>
            <person name="Winkler M.E."/>
        </authorList>
    </citation>
    <scope>NUCLEOTIDE SEQUENCE</scope>
</reference>
<feature type="non-terminal residue" evidence="1">
    <location>
        <position position="54"/>
    </location>
</feature>
<dbReference type="AlphaFoldDB" id="A0A382IYP4"/>
<protein>
    <submittedName>
        <fullName evidence="1">Uncharacterized protein</fullName>
    </submittedName>
</protein>
<evidence type="ECO:0000313" key="1">
    <source>
        <dbReference type="EMBL" id="SVC04964.1"/>
    </source>
</evidence>
<dbReference type="EMBL" id="UINC01070653">
    <property type="protein sequence ID" value="SVC04964.1"/>
    <property type="molecule type" value="Genomic_DNA"/>
</dbReference>
<name>A0A382IYP4_9ZZZZ</name>
<gene>
    <name evidence="1" type="ORF">METZ01_LOCUS257818</name>
</gene>
<sequence length="54" mass="5876">MAEDVGWRRVKQILLMIAVVALVGCGKKEVGPGEKKLSETIGTTPIKPVTVLWE</sequence>